<name>A0A2J7ZHP1_9CHLO</name>
<gene>
    <name evidence="1" type="ORF">TSOC_014469</name>
</gene>
<proteinExistence type="predicted"/>
<dbReference type="Proteomes" id="UP000236333">
    <property type="component" value="Unassembled WGS sequence"/>
</dbReference>
<evidence type="ECO:0000313" key="1">
    <source>
        <dbReference type="EMBL" id="PNG99749.1"/>
    </source>
</evidence>
<organism evidence="1 2">
    <name type="scientific">Tetrabaena socialis</name>
    <dbReference type="NCBI Taxonomy" id="47790"/>
    <lineage>
        <taxon>Eukaryota</taxon>
        <taxon>Viridiplantae</taxon>
        <taxon>Chlorophyta</taxon>
        <taxon>core chlorophytes</taxon>
        <taxon>Chlorophyceae</taxon>
        <taxon>CS clade</taxon>
        <taxon>Chlamydomonadales</taxon>
        <taxon>Tetrabaenaceae</taxon>
        <taxon>Tetrabaena</taxon>
    </lineage>
</organism>
<protein>
    <submittedName>
        <fullName evidence="1">Uncharacterized protein</fullName>
    </submittedName>
</protein>
<reference evidence="1 2" key="1">
    <citation type="journal article" date="2017" name="Mol. Biol. Evol.">
        <title>The 4-celled Tetrabaena socialis nuclear genome reveals the essential components for genetic control of cell number at the origin of multicellularity in the volvocine lineage.</title>
        <authorList>
            <person name="Featherston J."/>
            <person name="Arakaki Y."/>
            <person name="Hanschen E.R."/>
            <person name="Ferris P.J."/>
            <person name="Michod R.E."/>
            <person name="Olson B.J.S.C."/>
            <person name="Nozaki H."/>
            <person name="Durand P.M."/>
        </authorList>
    </citation>
    <scope>NUCLEOTIDE SEQUENCE [LARGE SCALE GENOMIC DNA]</scope>
    <source>
        <strain evidence="1 2">NIES-571</strain>
    </source>
</reference>
<sequence>MGQVENCVLDTDLVDVFVMFPASRSQKHVLSLPGGPHKIGKAITKFSVLKLPVRCLLGKFDGQSPQEWGRQNSCNDGMWQDAYEKVKGKLTIEQTIERAAIRGRAAAAAAEEEV</sequence>
<dbReference type="EMBL" id="PGGS01002205">
    <property type="protein sequence ID" value="PNG99749.1"/>
    <property type="molecule type" value="Genomic_DNA"/>
</dbReference>
<comment type="caution">
    <text evidence="1">The sequence shown here is derived from an EMBL/GenBank/DDBJ whole genome shotgun (WGS) entry which is preliminary data.</text>
</comment>
<keyword evidence="2" id="KW-1185">Reference proteome</keyword>
<accession>A0A2J7ZHP1</accession>
<dbReference type="AlphaFoldDB" id="A0A2J7ZHP1"/>
<evidence type="ECO:0000313" key="2">
    <source>
        <dbReference type="Proteomes" id="UP000236333"/>
    </source>
</evidence>